<protein>
    <submittedName>
        <fullName evidence="1">Uncharacterized protein</fullName>
    </submittedName>
</protein>
<sequence length="389" mass="46273">MKKAKKSKAKKIEKIEISEEELAYNEWMQLFACDDPYWKFPTRYVDFSRLIGYGKRFESFEKHYPDCIEDLLSGVPTYYCVLCVKNDPPDVIKEAYQRKIEHSEYPDDVIERACEMLSDRKKRSDYEEILRLFLKIMQGYSAKDKRELIEEHDEWIEDEKDYATVNYLMNHRGAWLNLYHLGAPTFYEILGVDRSKLKSEEVVQCKNEGADPRLAEDVCRILNNPQLRFEYDFMLDRADEILPADHLMDSESRKPVWKGDDRSYLVALRCYEDMIKQDLMMAEHIDWIDYIGDKTFYDVLTIDKDSIPGDKREAERFIRNVYRDLERTPEVNRAYSVLKNFRMRADYDWMLKQGEIVDALHGIAMTEPDDTTLDKMIDKMLEISDADRE</sequence>
<reference evidence="1" key="1">
    <citation type="submission" date="2020-06" db="EMBL/GenBank/DDBJ databases">
        <title>Unique genomic features of the anaerobic methanotrophic archaea.</title>
        <authorList>
            <person name="Chadwick G.L."/>
            <person name="Skennerton C.T."/>
            <person name="Laso-Perez R."/>
            <person name="Leu A.O."/>
            <person name="Speth D.R."/>
            <person name="Yu H."/>
            <person name="Morgan-Lang C."/>
            <person name="Hatzenpichler R."/>
            <person name="Goudeau D."/>
            <person name="Malmstrom R."/>
            <person name="Brazelton W.J."/>
            <person name="Woyke T."/>
            <person name="Hallam S.J."/>
            <person name="Tyson G.W."/>
            <person name="Wegener G."/>
            <person name="Boetius A."/>
            <person name="Orphan V."/>
        </authorList>
    </citation>
    <scope>NUCLEOTIDE SEQUENCE</scope>
</reference>
<dbReference type="AlphaFoldDB" id="A0A7G9YLJ6"/>
<evidence type="ECO:0000313" key="1">
    <source>
        <dbReference type="EMBL" id="QNO48880.1"/>
    </source>
</evidence>
<dbReference type="EMBL" id="MT631365">
    <property type="protein sequence ID" value="QNO48880.1"/>
    <property type="molecule type" value="Genomic_DNA"/>
</dbReference>
<name>A0A7G9YLJ6_9EURY</name>
<gene>
    <name evidence="1" type="ORF">JFFFLBDL_00005</name>
</gene>
<accession>A0A7G9YLJ6</accession>
<proteinExistence type="predicted"/>
<organism evidence="1">
    <name type="scientific">Candidatus Methanogaster sp. ANME-2c ERB4</name>
    <dbReference type="NCBI Taxonomy" id="2759911"/>
    <lineage>
        <taxon>Archaea</taxon>
        <taxon>Methanobacteriati</taxon>
        <taxon>Methanobacteriota</taxon>
        <taxon>Stenosarchaea group</taxon>
        <taxon>Methanomicrobia</taxon>
        <taxon>Methanosarcinales</taxon>
        <taxon>ANME-2 cluster</taxon>
        <taxon>Candidatus Methanogasteraceae</taxon>
        <taxon>Candidatus Methanogaster</taxon>
    </lineage>
</organism>